<evidence type="ECO:0000313" key="1">
    <source>
        <dbReference type="EMBL" id="CEL00398.1"/>
    </source>
</evidence>
<accession>A0A0U5FQD0</accession>
<dbReference type="Proteomes" id="UP000054771">
    <property type="component" value="Unassembled WGS sequence"/>
</dbReference>
<name>A0A0U5FQD0_ASPCI</name>
<reference evidence="2" key="1">
    <citation type="journal article" date="2016" name="Genome Announc.">
        <title>Draft genome sequences of fungus Aspergillus calidoustus.</title>
        <authorList>
            <person name="Horn F."/>
            <person name="Linde J."/>
            <person name="Mattern D.J."/>
            <person name="Walther G."/>
            <person name="Guthke R."/>
            <person name="Scherlach K."/>
            <person name="Martin K."/>
            <person name="Brakhage A.A."/>
            <person name="Petzke L."/>
            <person name="Valiante V."/>
        </authorList>
    </citation>
    <scope>NUCLEOTIDE SEQUENCE [LARGE SCALE GENOMIC DNA]</scope>
    <source>
        <strain evidence="2">SF006504</strain>
    </source>
</reference>
<dbReference type="EMBL" id="CDMC01000001">
    <property type="protein sequence ID" value="CEL00398.1"/>
    <property type="molecule type" value="Genomic_DNA"/>
</dbReference>
<gene>
    <name evidence="1" type="ORF">ASPCAL00001</name>
</gene>
<dbReference type="OrthoDB" id="2608216at2759"/>
<dbReference type="AlphaFoldDB" id="A0A0U5FQD0"/>
<dbReference type="STRING" id="454130.A0A0U5FQD0"/>
<proteinExistence type="predicted"/>
<evidence type="ECO:0000313" key="2">
    <source>
        <dbReference type="Proteomes" id="UP000054771"/>
    </source>
</evidence>
<protein>
    <submittedName>
        <fullName evidence="1">Uncharacterized protein</fullName>
    </submittedName>
</protein>
<sequence length="76" mass="8553">MDDGDGVKAVDVEVEAWQMTPVEQACLEFCIELMNQRHRTHEYESALVCAMAVQGWGEARWRDPSSYPPNPGGVTR</sequence>
<keyword evidence="2" id="KW-1185">Reference proteome</keyword>
<organism evidence="1 2">
    <name type="scientific">Aspergillus calidoustus</name>
    <dbReference type="NCBI Taxonomy" id="454130"/>
    <lineage>
        <taxon>Eukaryota</taxon>
        <taxon>Fungi</taxon>
        <taxon>Dikarya</taxon>
        <taxon>Ascomycota</taxon>
        <taxon>Pezizomycotina</taxon>
        <taxon>Eurotiomycetes</taxon>
        <taxon>Eurotiomycetidae</taxon>
        <taxon>Eurotiales</taxon>
        <taxon>Aspergillaceae</taxon>
        <taxon>Aspergillus</taxon>
        <taxon>Aspergillus subgen. Nidulantes</taxon>
    </lineage>
</organism>